<reference evidence="3" key="1">
    <citation type="journal article" date="2019" name="Int. J. Syst. Evol. Microbiol.">
        <title>The Global Catalogue of Microorganisms (GCM) 10K type strain sequencing project: providing services to taxonomists for standard genome sequencing and annotation.</title>
        <authorList>
            <consortium name="The Broad Institute Genomics Platform"/>
            <consortium name="The Broad Institute Genome Sequencing Center for Infectious Disease"/>
            <person name="Wu L."/>
            <person name="Ma J."/>
        </authorList>
    </citation>
    <scope>NUCLEOTIDE SEQUENCE [LARGE SCALE GENOMIC DNA]</scope>
    <source>
        <strain evidence="3">CCUG 66188</strain>
    </source>
</reference>
<evidence type="ECO:0000313" key="2">
    <source>
        <dbReference type="EMBL" id="MFC4673827.1"/>
    </source>
</evidence>
<evidence type="ECO:0000259" key="1">
    <source>
        <dbReference type="Pfam" id="PF01266"/>
    </source>
</evidence>
<name>A0ABV9KUD8_9BACT</name>
<dbReference type="SUPFAM" id="SSF51905">
    <property type="entry name" value="FAD/NAD(P)-binding domain"/>
    <property type="match status" value="1"/>
</dbReference>
<comment type="caution">
    <text evidence="2">The sequence shown here is derived from an EMBL/GenBank/DDBJ whole genome shotgun (WGS) entry which is preliminary data.</text>
</comment>
<dbReference type="EMBL" id="JBHSGN010000063">
    <property type="protein sequence ID" value="MFC4673827.1"/>
    <property type="molecule type" value="Genomic_DNA"/>
</dbReference>
<dbReference type="GO" id="GO:0016491">
    <property type="term" value="F:oxidoreductase activity"/>
    <property type="evidence" value="ECO:0007669"/>
    <property type="project" value="UniProtKB-KW"/>
</dbReference>
<dbReference type="Gene3D" id="3.30.9.10">
    <property type="entry name" value="D-Amino Acid Oxidase, subunit A, domain 2"/>
    <property type="match status" value="1"/>
</dbReference>
<dbReference type="RefSeq" id="WP_379995497.1">
    <property type="nucleotide sequence ID" value="NZ_JBHSGN010000063.1"/>
</dbReference>
<dbReference type="PRINTS" id="PR00420">
    <property type="entry name" value="RNGMNOXGNASE"/>
</dbReference>
<dbReference type="Proteomes" id="UP001596023">
    <property type="component" value="Unassembled WGS sequence"/>
</dbReference>
<dbReference type="Gene3D" id="3.50.50.60">
    <property type="entry name" value="FAD/NAD(P)-binding domain"/>
    <property type="match status" value="1"/>
</dbReference>
<dbReference type="EC" id="1.-.-.-" evidence="2"/>
<organism evidence="2 3">
    <name type="scientific">Dysgonomonas termitidis</name>
    <dbReference type="NCBI Taxonomy" id="1516126"/>
    <lineage>
        <taxon>Bacteria</taxon>
        <taxon>Pseudomonadati</taxon>
        <taxon>Bacteroidota</taxon>
        <taxon>Bacteroidia</taxon>
        <taxon>Bacteroidales</taxon>
        <taxon>Dysgonomonadaceae</taxon>
        <taxon>Dysgonomonas</taxon>
    </lineage>
</organism>
<feature type="domain" description="FAD dependent oxidoreductase" evidence="1">
    <location>
        <begin position="30"/>
        <end position="382"/>
    </location>
</feature>
<proteinExistence type="predicted"/>
<accession>A0ABV9KUD8</accession>
<dbReference type="Pfam" id="PF01266">
    <property type="entry name" value="DAO"/>
    <property type="match status" value="1"/>
</dbReference>
<protein>
    <submittedName>
        <fullName evidence="2">NAD(P)/FAD-dependent oxidoreductase</fullName>
        <ecNumber evidence="2">1.-.-.-</ecNumber>
    </submittedName>
</protein>
<keyword evidence="3" id="KW-1185">Reference proteome</keyword>
<dbReference type="PANTHER" id="PTHR13847">
    <property type="entry name" value="SARCOSINE DEHYDROGENASE-RELATED"/>
    <property type="match status" value="1"/>
</dbReference>
<gene>
    <name evidence="2" type="ORF">ACFO6W_09000</name>
</gene>
<dbReference type="PANTHER" id="PTHR13847:SF201">
    <property type="entry name" value="PUTATIBE OXIDOREDUCTASE"/>
    <property type="match status" value="1"/>
</dbReference>
<dbReference type="InterPro" id="IPR036188">
    <property type="entry name" value="FAD/NAD-bd_sf"/>
</dbReference>
<keyword evidence="2" id="KW-0560">Oxidoreductase</keyword>
<dbReference type="InterPro" id="IPR006076">
    <property type="entry name" value="FAD-dep_OxRdtase"/>
</dbReference>
<evidence type="ECO:0000313" key="3">
    <source>
        <dbReference type="Proteomes" id="UP001596023"/>
    </source>
</evidence>
<sequence>MDLYSGLPYWIAKNPLYNYFNPLVSDFNIDVIIIGAGITGALVAHELCSAGIKCAIVDKRSITTGSSTASTALLQYEIDTPLCDMVEMIDEDLAVLAYQSCLQSITDIENVFKGIGFDPDFERVPSVFFASDKKGVKLIEKEYEIRKRYKLPVTFLNKKALTDKYGFQASCALENNESAQIDAYKAATHLIDFHIHRSGLKVFTNTEVTKFREKSVGYELQTINGYKINSMYVIIAAGFEAGKFLPKPVMKLTSTYALVSEPVDEKYIWHKKSLIWETREPYIYIRTDNKNRIIIGGEDEDFKDPVKRDSLLRKKVSILEKKFNKLFPEIPFKTDMAWCGTFSSTYDGLPYIGTWPGADRMVYALGYGGNGITFSMIAAQLIKNKLNGIKDERADVFGFGRKRK</sequence>